<reference evidence="2" key="1">
    <citation type="journal article" date="2017" name="Genome Biol.">
        <title>Comparative genomics reveals high biological diversity and specific adaptations in the industrially and medically important fungal genus Aspergillus.</title>
        <authorList>
            <person name="de Vries R.P."/>
            <person name="Riley R."/>
            <person name="Wiebenga A."/>
            <person name="Aguilar-Osorio G."/>
            <person name="Amillis S."/>
            <person name="Uchima C.A."/>
            <person name="Anderluh G."/>
            <person name="Asadollahi M."/>
            <person name="Askin M."/>
            <person name="Barry K."/>
            <person name="Battaglia E."/>
            <person name="Bayram O."/>
            <person name="Benocci T."/>
            <person name="Braus-Stromeyer S.A."/>
            <person name="Caldana C."/>
            <person name="Canovas D."/>
            <person name="Cerqueira G.C."/>
            <person name="Chen F."/>
            <person name="Chen W."/>
            <person name="Choi C."/>
            <person name="Clum A."/>
            <person name="Dos Santos R.A."/>
            <person name="Damasio A.R."/>
            <person name="Diallinas G."/>
            <person name="Emri T."/>
            <person name="Fekete E."/>
            <person name="Flipphi M."/>
            <person name="Freyberg S."/>
            <person name="Gallo A."/>
            <person name="Gournas C."/>
            <person name="Habgood R."/>
            <person name="Hainaut M."/>
            <person name="Harispe M.L."/>
            <person name="Henrissat B."/>
            <person name="Hilden K.S."/>
            <person name="Hope R."/>
            <person name="Hossain A."/>
            <person name="Karabika E."/>
            <person name="Karaffa L."/>
            <person name="Karanyi Z."/>
            <person name="Krasevec N."/>
            <person name="Kuo A."/>
            <person name="Kusch H."/>
            <person name="LaButti K."/>
            <person name="Lagendijk E.L."/>
            <person name="Lapidus A."/>
            <person name="Levasseur A."/>
            <person name="Lindquist E."/>
            <person name="Lipzen A."/>
            <person name="Logrieco A.F."/>
            <person name="MacCabe A."/>
            <person name="Maekelae M.R."/>
            <person name="Malavazi I."/>
            <person name="Melin P."/>
            <person name="Meyer V."/>
            <person name="Mielnichuk N."/>
            <person name="Miskei M."/>
            <person name="Molnar A.P."/>
            <person name="Mule G."/>
            <person name="Ngan C.Y."/>
            <person name="Orejas M."/>
            <person name="Orosz E."/>
            <person name="Ouedraogo J.P."/>
            <person name="Overkamp K.M."/>
            <person name="Park H.-S."/>
            <person name="Perrone G."/>
            <person name="Piumi F."/>
            <person name="Punt P.J."/>
            <person name="Ram A.F."/>
            <person name="Ramon A."/>
            <person name="Rauscher S."/>
            <person name="Record E."/>
            <person name="Riano-Pachon D.M."/>
            <person name="Robert V."/>
            <person name="Roehrig J."/>
            <person name="Ruller R."/>
            <person name="Salamov A."/>
            <person name="Salih N.S."/>
            <person name="Samson R.A."/>
            <person name="Sandor E."/>
            <person name="Sanguinetti M."/>
            <person name="Schuetze T."/>
            <person name="Sepcic K."/>
            <person name="Shelest E."/>
            <person name="Sherlock G."/>
            <person name="Sophianopoulou V."/>
            <person name="Squina F.M."/>
            <person name="Sun H."/>
            <person name="Susca A."/>
            <person name="Todd R.B."/>
            <person name="Tsang A."/>
            <person name="Unkles S.E."/>
            <person name="van de Wiele N."/>
            <person name="van Rossen-Uffink D."/>
            <person name="Oliveira J.V."/>
            <person name="Vesth T.C."/>
            <person name="Visser J."/>
            <person name="Yu J.-H."/>
            <person name="Zhou M."/>
            <person name="Andersen M.R."/>
            <person name="Archer D.B."/>
            <person name="Baker S.E."/>
            <person name="Benoit I."/>
            <person name="Brakhage A.A."/>
            <person name="Braus G.H."/>
            <person name="Fischer R."/>
            <person name="Frisvad J.C."/>
            <person name="Goldman G.H."/>
            <person name="Houbraken J."/>
            <person name="Oakley B."/>
            <person name="Pocsi I."/>
            <person name="Scazzocchio C."/>
            <person name="Seiboth B."/>
            <person name="vanKuyk P.A."/>
            <person name="Wortman J."/>
            <person name="Dyer P.S."/>
            <person name="Grigoriev I.V."/>
        </authorList>
    </citation>
    <scope>NUCLEOTIDE SEQUENCE [LARGE SCALE GENOMIC DNA]</scope>
    <source>
        <strain evidence="2">CBS 593.65</strain>
    </source>
</reference>
<keyword evidence="2" id="KW-1185">Reference proteome</keyword>
<protein>
    <submittedName>
        <fullName evidence="1">Uncharacterized protein</fullName>
    </submittedName>
</protein>
<dbReference type="VEuPathDB" id="FungiDB:ASPSYDRAFT_52543"/>
<dbReference type="EMBL" id="KV878606">
    <property type="protein sequence ID" value="OJJ52041.1"/>
    <property type="molecule type" value="Genomic_DNA"/>
</dbReference>
<dbReference type="GeneID" id="63764577"/>
<dbReference type="AlphaFoldDB" id="A0A1L9SY91"/>
<evidence type="ECO:0000313" key="2">
    <source>
        <dbReference type="Proteomes" id="UP000184356"/>
    </source>
</evidence>
<dbReference type="RefSeq" id="XP_040695847.1">
    <property type="nucleotide sequence ID" value="XM_040848504.1"/>
</dbReference>
<evidence type="ECO:0000313" key="1">
    <source>
        <dbReference type="EMBL" id="OJJ52041.1"/>
    </source>
</evidence>
<sequence>MRYDLEIQESYSISDDPYTVSYLRSLGRHPKVKTCFDLVFAILSSYASSEASQLLHEVRNESKLLSNAHVWHDFLLPTYNMGGVEWLFSPGSKSLTLNSLVP</sequence>
<dbReference type="Proteomes" id="UP000184356">
    <property type="component" value="Unassembled WGS sequence"/>
</dbReference>
<gene>
    <name evidence="1" type="ORF">ASPSYDRAFT_52543</name>
</gene>
<proteinExistence type="predicted"/>
<accession>A0A1L9SY91</accession>
<organism evidence="1 2">
    <name type="scientific">Aspergillus sydowii CBS 593.65</name>
    <dbReference type="NCBI Taxonomy" id="1036612"/>
    <lineage>
        <taxon>Eukaryota</taxon>
        <taxon>Fungi</taxon>
        <taxon>Dikarya</taxon>
        <taxon>Ascomycota</taxon>
        <taxon>Pezizomycotina</taxon>
        <taxon>Eurotiomycetes</taxon>
        <taxon>Eurotiomycetidae</taxon>
        <taxon>Eurotiales</taxon>
        <taxon>Aspergillaceae</taxon>
        <taxon>Aspergillus</taxon>
        <taxon>Aspergillus subgen. Nidulantes</taxon>
    </lineage>
</organism>
<name>A0A1L9SY91_9EURO</name>